<feature type="domain" description="DNA methylase adenine-specific" evidence="8">
    <location>
        <begin position="152"/>
        <end position="452"/>
    </location>
</feature>
<organism evidence="10 11">
    <name type="scientific">Candidatus Roizmanbacteria bacterium CG2_30_33_16</name>
    <dbReference type="NCBI Taxonomy" id="1805340"/>
    <lineage>
        <taxon>Bacteria</taxon>
        <taxon>Candidatus Roizmaniibacteriota</taxon>
    </lineage>
</organism>
<evidence type="ECO:0000259" key="9">
    <source>
        <dbReference type="Pfam" id="PF12161"/>
    </source>
</evidence>
<dbReference type="GO" id="GO:0004519">
    <property type="term" value="F:endonuclease activity"/>
    <property type="evidence" value="ECO:0007669"/>
    <property type="project" value="UniProtKB-KW"/>
</dbReference>
<evidence type="ECO:0000313" key="11">
    <source>
        <dbReference type="Proteomes" id="UP000183758"/>
    </source>
</evidence>
<dbReference type="PANTHER" id="PTHR42933:SF4">
    <property type="entry name" value="TYPE I RESTRICTION ENZYME ECOKI METHYLASE SUBUNIT"/>
    <property type="match status" value="1"/>
</dbReference>
<keyword evidence="4" id="KW-0808">Transferase</keyword>
<dbReference type="SUPFAM" id="SSF53335">
    <property type="entry name" value="S-adenosyl-L-methionine-dependent methyltransferases"/>
    <property type="match status" value="1"/>
</dbReference>
<evidence type="ECO:0000256" key="3">
    <source>
        <dbReference type="ARBA" id="ARBA00022603"/>
    </source>
</evidence>
<keyword evidence="10" id="KW-0540">Nuclease</keyword>
<dbReference type="InterPro" id="IPR003356">
    <property type="entry name" value="DNA_methylase_A-5"/>
</dbReference>
<evidence type="ECO:0000256" key="1">
    <source>
        <dbReference type="ARBA" id="ARBA00006594"/>
    </source>
</evidence>
<comment type="similarity">
    <text evidence="1">Belongs to the N(4)/N(6)-methyltransferase family.</text>
</comment>
<dbReference type="Pfam" id="PF12161">
    <property type="entry name" value="HsdM_N"/>
    <property type="match status" value="1"/>
</dbReference>
<evidence type="ECO:0000256" key="7">
    <source>
        <dbReference type="ARBA" id="ARBA00047942"/>
    </source>
</evidence>
<feature type="domain" description="N6 adenine-specific DNA methyltransferase N-terminal" evidence="9">
    <location>
        <begin position="10"/>
        <end position="140"/>
    </location>
</feature>
<dbReference type="PROSITE" id="PS00092">
    <property type="entry name" value="N6_MTASE"/>
    <property type="match status" value="1"/>
</dbReference>
<protein>
    <recommendedName>
        <fullName evidence="2">site-specific DNA-methyltransferase (adenine-specific)</fullName>
        <ecNumber evidence="2">2.1.1.72</ecNumber>
    </recommendedName>
</protein>
<dbReference type="InterPro" id="IPR022749">
    <property type="entry name" value="D12N6_MeTrfase_N"/>
</dbReference>
<reference evidence="10 11" key="1">
    <citation type="journal article" date="2016" name="Environ. Microbiol.">
        <title>Genomic resolution of a cold subsurface aquifer community provides metabolic insights for novel microbes adapted to high CO concentrations.</title>
        <authorList>
            <person name="Probst A.J."/>
            <person name="Castelle C.J."/>
            <person name="Singh A."/>
            <person name="Brown C.T."/>
            <person name="Anantharaman K."/>
            <person name="Sharon I."/>
            <person name="Hug L.A."/>
            <person name="Burstein D."/>
            <person name="Emerson J.B."/>
            <person name="Thomas B.C."/>
            <person name="Banfield J.F."/>
        </authorList>
    </citation>
    <scope>NUCLEOTIDE SEQUENCE [LARGE SCALE GENOMIC DNA]</scope>
    <source>
        <strain evidence="10">CG2_30_33_16</strain>
    </source>
</reference>
<comment type="catalytic activity">
    <reaction evidence="7">
        <text>a 2'-deoxyadenosine in DNA + S-adenosyl-L-methionine = an N(6)-methyl-2'-deoxyadenosine in DNA + S-adenosyl-L-homocysteine + H(+)</text>
        <dbReference type="Rhea" id="RHEA:15197"/>
        <dbReference type="Rhea" id="RHEA-COMP:12418"/>
        <dbReference type="Rhea" id="RHEA-COMP:12419"/>
        <dbReference type="ChEBI" id="CHEBI:15378"/>
        <dbReference type="ChEBI" id="CHEBI:57856"/>
        <dbReference type="ChEBI" id="CHEBI:59789"/>
        <dbReference type="ChEBI" id="CHEBI:90615"/>
        <dbReference type="ChEBI" id="CHEBI:90616"/>
        <dbReference type="EC" id="2.1.1.72"/>
    </reaction>
</comment>
<keyword evidence="10" id="KW-0378">Hydrolase</keyword>
<dbReference type="Gene3D" id="1.20.1260.30">
    <property type="match status" value="1"/>
</dbReference>
<name>A0A1J5HU11_9BACT</name>
<dbReference type="InterPro" id="IPR051537">
    <property type="entry name" value="DNA_Adenine_Mtase"/>
</dbReference>
<evidence type="ECO:0000259" key="8">
    <source>
        <dbReference type="Pfam" id="PF02384"/>
    </source>
</evidence>
<dbReference type="PRINTS" id="PR00507">
    <property type="entry name" value="N12N6MTFRASE"/>
</dbReference>
<keyword evidence="6" id="KW-0680">Restriction system</keyword>
<dbReference type="GO" id="GO:0008170">
    <property type="term" value="F:N-methyltransferase activity"/>
    <property type="evidence" value="ECO:0007669"/>
    <property type="project" value="InterPro"/>
</dbReference>
<evidence type="ECO:0000313" key="10">
    <source>
        <dbReference type="EMBL" id="OIP82448.1"/>
    </source>
</evidence>
<proteinExistence type="inferred from homology"/>
<dbReference type="EMBL" id="MNZM01000113">
    <property type="protein sequence ID" value="OIP82448.1"/>
    <property type="molecule type" value="Genomic_DNA"/>
</dbReference>
<gene>
    <name evidence="10" type="ORF">AUK04_04700</name>
</gene>
<evidence type="ECO:0000256" key="4">
    <source>
        <dbReference type="ARBA" id="ARBA00022679"/>
    </source>
</evidence>
<dbReference type="Gene3D" id="3.40.50.150">
    <property type="entry name" value="Vaccinia Virus protein VP39"/>
    <property type="match status" value="1"/>
</dbReference>
<keyword evidence="5" id="KW-0949">S-adenosyl-L-methionine</keyword>
<dbReference type="PANTHER" id="PTHR42933">
    <property type="entry name" value="SLR6095 PROTEIN"/>
    <property type="match status" value="1"/>
</dbReference>
<comment type="caution">
    <text evidence="10">The sequence shown here is derived from an EMBL/GenBank/DDBJ whole genome shotgun (WGS) entry which is preliminary data.</text>
</comment>
<dbReference type="InterPro" id="IPR038333">
    <property type="entry name" value="T1MK-like_N_sf"/>
</dbReference>
<dbReference type="GO" id="GO:0009007">
    <property type="term" value="F:site-specific DNA-methyltransferase (adenine-specific) activity"/>
    <property type="evidence" value="ECO:0007669"/>
    <property type="project" value="UniProtKB-EC"/>
</dbReference>
<keyword evidence="10" id="KW-0255">Endonuclease</keyword>
<dbReference type="AlphaFoldDB" id="A0A1J5HU11"/>
<accession>A0A1J5HU11</accession>
<sequence length="484" mass="55120">MFEQSFKNIDDVLHRDAGVGTELDYIEQTSWILFLKYLNDFEEDKKTEAALAGKKYEYIIDQKFRWEVWAYPKTTDGKLDHNKALSGNDLINFVDHELFPYLKKFKTSDSSNTIEYKIGEIFSELKNKIQSGYALRNILDIVDGMRFRTDSEKHELSHLYESKIKNMGNAGRNGGEFYTPRPLIKTIVKVVAPKIGEKIYDGAVGSAGFLVEAFSYLKESKKLSTSDVEILQKKTFYGKEIKSLAYIIGVMNMILHGIEAPNIIHTNTLAENISDIQEKDRFDIVLANPPFGAGIRKEVQQNFPIKTCETAFLFLQHFIKILKAGGRAGIVIKNTFLSNTDNASISLRKLLLESCNLHTVLDLPGGTFTGAGVETVILFFEKGSQTKKTWFYQLNLSRNLGKTNPLNEKDLEEFVTLQKTKANSQNSWTIDMANVDQKIFDLSVKNPNKNTDQKLREPKEILEEISKLDRESKNIQNNISKYLS</sequence>
<evidence type="ECO:0000256" key="2">
    <source>
        <dbReference type="ARBA" id="ARBA00011900"/>
    </source>
</evidence>
<keyword evidence="3" id="KW-0489">Methyltransferase</keyword>
<dbReference type="GO" id="GO:0032259">
    <property type="term" value="P:methylation"/>
    <property type="evidence" value="ECO:0007669"/>
    <property type="project" value="UniProtKB-KW"/>
</dbReference>
<dbReference type="GO" id="GO:0003677">
    <property type="term" value="F:DNA binding"/>
    <property type="evidence" value="ECO:0007669"/>
    <property type="project" value="InterPro"/>
</dbReference>
<dbReference type="Pfam" id="PF02384">
    <property type="entry name" value="N6_Mtase"/>
    <property type="match status" value="1"/>
</dbReference>
<dbReference type="InterPro" id="IPR002052">
    <property type="entry name" value="DNA_methylase_N6_adenine_CS"/>
</dbReference>
<dbReference type="Proteomes" id="UP000183758">
    <property type="component" value="Unassembled WGS sequence"/>
</dbReference>
<dbReference type="InterPro" id="IPR029063">
    <property type="entry name" value="SAM-dependent_MTases_sf"/>
</dbReference>
<evidence type="ECO:0000256" key="5">
    <source>
        <dbReference type="ARBA" id="ARBA00022691"/>
    </source>
</evidence>
<dbReference type="GO" id="GO:0009307">
    <property type="term" value="P:DNA restriction-modification system"/>
    <property type="evidence" value="ECO:0007669"/>
    <property type="project" value="UniProtKB-KW"/>
</dbReference>
<dbReference type="EC" id="2.1.1.72" evidence="2"/>
<evidence type="ECO:0000256" key="6">
    <source>
        <dbReference type="ARBA" id="ARBA00022747"/>
    </source>
</evidence>